<dbReference type="InterPro" id="IPR013693">
    <property type="entry name" value="SpoIID/LytB_N"/>
</dbReference>
<evidence type="ECO:0000259" key="2">
    <source>
        <dbReference type="Pfam" id="PF08486"/>
    </source>
</evidence>
<gene>
    <name evidence="3" type="ORF">CSTERTH_07795</name>
</gene>
<accession>A0A1B1YDV0</accession>
<feature type="domain" description="Sporulation stage II protein D amidase enhancer LytB N-terminal" evidence="2">
    <location>
        <begin position="236"/>
        <end position="326"/>
    </location>
</feature>
<sequence>MEKKFFSAVLILLILFCVSDFNSLAASYPDTVRVGLNYGSDAVSSVQVNAEKGLNIGYYGNNTFTLLYQHNSNKPVIIRKDGYFIRTENGIAEYSPTEGIPSAGQAMGPWHLKIGGTVADYDTAKSIAETYNKSGIITYVAYDGGWQVWAGFYPDKKSAENDIPVVRERLGVADISVLPETSKRLVIYDSAFNVILLYGGENGYLQVHPKPENNPYILTVNGKRYRNYIEIRRYTDSDLTLINILNIEEYLYGVVPSEIEADAPIEAIKAQAVAARTYTYQNIGKYEKWGFDLTDTVSSQVYNGYDAERPATNRAVDETRGQKIMYNGKLAQVFYFASSGGMTANVSEVWGSEIPYLVSVPDPYESETARNYIWEKTLTAAEIKQILFRSGVDIGDIISVSAEEYSSSGRVTVLRITGTKGSVTYYKQDTRLIFNLNSQKYTIESAGNVVVKTADGSLLTIALDGRTVVSKSGATKLSSSGLATASVIGSGNNIRKISMSSDVYTFSGRGWGHGVGMSQEGAKGFARQGYTYDQILKHYFQGVTIE</sequence>
<proteinExistence type="predicted"/>
<organism evidence="3 4">
    <name type="scientific">Thermoclostridium stercorarium subsp. thermolacticum DSM 2910</name>
    <dbReference type="NCBI Taxonomy" id="1121336"/>
    <lineage>
        <taxon>Bacteria</taxon>
        <taxon>Bacillati</taxon>
        <taxon>Bacillota</taxon>
        <taxon>Clostridia</taxon>
        <taxon>Eubacteriales</taxon>
        <taxon>Oscillospiraceae</taxon>
        <taxon>Thermoclostridium</taxon>
    </lineage>
</organism>
<dbReference type="PANTHER" id="PTHR30032">
    <property type="entry name" value="N-ACETYLMURAMOYL-L-ALANINE AMIDASE-RELATED"/>
    <property type="match status" value="1"/>
</dbReference>
<name>A0A1B1YDV0_THEST</name>
<dbReference type="NCBIfam" id="TIGR02669">
    <property type="entry name" value="SpoIID_LytB"/>
    <property type="match status" value="1"/>
</dbReference>
<dbReference type="Pfam" id="PF08486">
    <property type="entry name" value="SpoIID"/>
    <property type="match status" value="1"/>
</dbReference>
<evidence type="ECO:0000256" key="1">
    <source>
        <dbReference type="SAM" id="SignalP"/>
    </source>
</evidence>
<dbReference type="Proteomes" id="UP000092971">
    <property type="component" value="Chromosome"/>
</dbReference>
<dbReference type="GO" id="GO:0030435">
    <property type="term" value="P:sporulation resulting in formation of a cellular spore"/>
    <property type="evidence" value="ECO:0007669"/>
    <property type="project" value="InterPro"/>
</dbReference>
<dbReference type="RefSeq" id="WP_015359266.1">
    <property type="nucleotide sequence ID" value="NZ_CP014672.1"/>
</dbReference>
<feature type="signal peptide" evidence="1">
    <location>
        <begin position="1"/>
        <end position="25"/>
    </location>
</feature>
<dbReference type="InterPro" id="IPR013486">
    <property type="entry name" value="SpoIID/LytB"/>
</dbReference>
<dbReference type="AlphaFoldDB" id="A0A1B1YDV0"/>
<evidence type="ECO:0000313" key="3">
    <source>
        <dbReference type="EMBL" id="ANW98930.1"/>
    </source>
</evidence>
<evidence type="ECO:0000313" key="4">
    <source>
        <dbReference type="Proteomes" id="UP000092971"/>
    </source>
</evidence>
<dbReference type="EMBL" id="CP014672">
    <property type="protein sequence ID" value="ANW98930.1"/>
    <property type="molecule type" value="Genomic_DNA"/>
</dbReference>
<feature type="chain" id="PRO_5008532724" evidence="1">
    <location>
        <begin position="26"/>
        <end position="546"/>
    </location>
</feature>
<dbReference type="PANTHER" id="PTHR30032:SF4">
    <property type="entry name" value="AMIDASE ENHANCER"/>
    <property type="match status" value="1"/>
</dbReference>
<dbReference type="GO" id="GO:0030288">
    <property type="term" value="C:outer membrane-bounded periplasmic space"/>
    <property type="evidence" value="ECO:0007669"/>
    <property type="project" value="TreeGrafter"/>
</dbReference>
<protein>
    <submittedName>
        <fullName evidence="3">Amidase enhancer</fullName>
    </submittedName>
</protein>
<reference evidence="3 4" key="1">
    <citation type="submission" date="2016-02" db="EMBL/GenBank/DDBJ databases">
        <title>Comparison of Clostridium stercorarium subspecies using comparative genomics and transcriptomics.</title>
        <authorList>
            <person name="Schellenberg J."/>
            <person name="Thallinger G."/>
            <person name="Levin D.B."/>
            <person name="Zhang X."/>
            <person name="Alvare G."/>
            <person name="Fristensky B."/>
            <person name="Sparling R."/>
        </authorList>
    </citation>
    <scope>NUCLEOTIDE SEQUENCE [LARGE SCALE GENOMIC DNA]</scope>
    <source>
        <strain evidence="3 4">DSM 2910</strain>
    </source>
</reference>
<keyword evidence="1" id="KW-0732">Signal</keyword>
<dbReference type="InterPro" id="IPR051922">
    <property type="entry name" value="Bact_Sporulation_Assoc"/>
</dbReference>
<dbReference type="OrthoDB" id="9794671at2"/>